<evidence type="ECO:0000313" key="3">
    <source>
        <dbReference type="EMBL" id="MFC7405262.1"/>
    </source>
</evidence>
<protein>
    <submittedName>
        <fullName evidence="3">Glycerophosphodiester phosphodiesterase family protein</fullName>
    </submittedName>
</protein>
<evidence type="ECO:0000259" key="2">
    <source>
        <dbReference type="PROSITE" id="PS51704"/>
    </source>
</evidence>
<dbReference type="PANTHER" id="PTHR46211:SF1">
    <property type="entry name" value="GLYCEROPHOSPHODIESTER PHOSPHODIESTERASE, CYTOPLASMIC"/>
    <property type="match status" value="1"/>
</dbReference>
<evidence type="ECO:0000256" key="1">
    <source>
        <dbReference type="SAM" id="SignalP"/>
    </source>
</evidence>
<comment type="caution">
    <text evidence="3">The sequence shown here is derived from an EMBL/GenBank/DDBJ whole genome shotgun (WGS) entry which is preliminary data.</text>
</comment>
<dbReference type="Gene3D" id="2.60.40.1260">
    <property type="entry name" value="Lamin Tail domain"/>
    <property type="match status" value="1"/>
</dbReference>
<dbReference type="Gene3D" id="3.20.20.190">
    <property type="entry name" value="Phosphatidylinositol (PI) phosphodiesterase"/>
    <property type="match status" value="1"/>
</dbReference>
<dbReference type="Pfam" id="PF03009">
    <property type="entry name" value="GDPD"/>
    <property type="match status" value="1"/>
</dbReference>
<dbReference type="PROSITE" id="PS51704">
    <property type="entry name" value="GP_PDE"/>
    <property type="match status" value="1"/>
</dbReference>
<dbReference type="InterPro" id="IPR017946">
    <property type="entry name" value="PLC-like_Pdiesterase_TIM-brl"/>
</dbReference>
<dbReference type="SUPFAM" id="SSF74853">
    <property type="entry name" value="Lamin A/C globular tail domain"/>
    <property type="match status" value="1"/>
</dbReference>
<dbReference type="Pfam" id="PF00932">
    <property type="entry name" value="LTD"/>
    <property type="match status" value="1"/>
</dbReference>
<keyword evidence="1" id="KW-0732">Signal</keyword>
<organism evidence="3 4">
    <name type="scientific">Georgenia alba</name>
    <dbReference type="NCBI Taxonomy" id="2233858"/>
    <lineage>
        <taxon>Bacteria</taxon>
        <taxon>Bacillati</taxon>
        <taxon>Actinomycetota</taxon>
        <taxon>Actinomycetes</taxon>
        <taxon>Micrococcales</taxon>
        <taxon>Bogoriellaceae</taxon>
        <taxon>Georgenia</taxon>
    </lineage>
</organism>
<gene>
    <name evidence="3" type="ORF">ACFQQL_09105</name>
</gene>
<dbReference type="RefSeq" id="WP_382393432.1">
    <property type="nucleotide sequence ID" value="NZ_JBHTCQ010000001.1"/>
</dbReference>
<dbReference type="EMBL" id="JBHTCQ010000001">
    <property type="protein sequence ID" value="MFC7405262.1"/>
    <property type="molecule type" value="Genomic_DNA"/>
</dbReference>
<dbReference type="PANTHER" id="PTHR46211">
    <property type="entry name" value="GLYCEROPHOSPHORYL DIESTER PHOSPHODIESTERASE"/>
    <property type="match status" value="1"/>
</dbReference>
<keyword evidence="4" id="KW-1185">Reference proteome</keyword>
<dbReference type="SUPFAM" id="SSF51695">
    <property type="entry name" value="PLC-like phosphodiesterases"/>
    <property type="match status" value="1"/>
</dbReference>
<feature type="signal peptide" evidence="1">
    <location>
        <begin position="1"/>
        <end position="23"/>
    </location>
</feature>
<dbReference type="InterPro" id="IPR001322">
    <property type="entry name" value="Lamin_tail_dom"/>
</dbReference>
<accession>A0ABW2QBG5</accession>
<evidence type="ECO:0000313" key="4">
    <source>
        <dbReference type="Proteomes" id="UP001596455"/>
    </source>
</evidence>
<feature type="chain" id="PRO_5045339169" evidence="1">
    <location>
        <begin position="24"/>
        <end position="400"/>
    </location>
</feature>
<reference evidence="4" key="1">
    <citation type="journal article" date="2019" name="Int. J. Syst. Evol. Microbiol.">
        <title>The Global Catalogue of Microorganisms (GCM) 10K type strain sequencing project: providing services to taxonomists for standard genome sequencing and annotation.</title>
        <authorList>
            <consortium name="The Broad Institute Genomics Platform"/>
            <consortium name="The Broad Institute Genome Sequencing Center for Infectious Disease"/>
            <person name="Wu L."/>
            <person name="Ma J."/>
        </authorList>
    </citation>
    <scope>NUCLEOTIDE SEQUENCE [LARGE SCALE GENOMIC DNA]</scope>
    <source>
        <strain evidence="4">JCM 1490</strain>
    </source>
</reference>
<dbReference type="Proteomes" id="UP001596455">
    <property type="component" value="Unassembled WGS sequence"/>
</dbReference>
<name>A0ABW2QBG5_9MICO</name>
<dbReference type="InterPro" id="IPR036415">
    <property type="entry name" value="Lamin_tail_dom_sf"/>
</dbReference>
<proteinExistence type="predicted"/>
<dbReference type="InterPro" id="IPR030395">
    <property type="entry name" value="GP_PDE_dom"/>
</dbReference>
<sequence>MTVRHLRTAATIAAAALATATLAAPSAAEDLPDIIGHRGSAGTAPENTVPSMRDARTAGSELFEIDLQLSSDGVPFLFHDATPGRTTDVEDVFPERADDHITSFTWDELSRLDAGSYFGTPFDGTRIPHLDAAARQARGSTGVNIEVKEPAASPGVEQVLAESLATDPDWQRLLRQDKLVVSSFDVGSLEAFHELAPHVPVLPIVSELPDDETLASWAEYAGGVVTDYRNLEAADVDRVHALGLDLATYTVNDPESMQHLTDLGVDRIITDFPRVLARMQAGQDPVPAANGIEVADVVADVPGADLQPETGEHVVLTNTSDEPVDVSGYLLQDAAINRLTVGEGYVLRPGAELRVYTGPGTNAEDAYYNDLDANVLNNAGDSIAVLSPDPARVLLDLYGY</sequence>
<feature type="domain" description="GP-PDE" evidence="2">
    <location>
        <begin position="32"/>
        <end position="280"/>
    </location>
</feature>